<feature type="compositionally biased region" description="Polar residues" evidence="1">
    <location>
        <begin position="19"/>
        <end position="51"/>
    </location>
</feature>
<dbReference type="AlphaFoldDB" id="A0A8D0KQW2"/>
<sequence>MHCPWMAHMPVSRSACSGDRSQPGCTGSSPGSLQKCSNSSRHPLNQEQARGSQGVCVLSRSCSSIPERLSFLGVCCSPPFRAYILPRLSHLQLFACCFPRGPGPVNLEALGHLCHPSLGGRGEGV</sequence>
<evidence type="ECO:0000313" key="2">
    <source>
        <dbReference type="Ensembl" id="ENSSOCP00000003025.1"/>
    </source>
</evidence>
<keyword evidence="3" id="KW-1185">Reference proteome</keyword>
<name>A0A8D0KQW2_STROC</name>
<evidence type="ECO:0000313" key="3">
    <source>
        <dbReference type="Proteomes" id="UP000694551"/>
    </source>
</evidence>
<accession>A0A8D0KQW2</accession>
<feature type="region of interest" description="Disordered" evidence="1">
    <location>
        <begin position="12"/>
        <end position="53"/>
    </location>
</feature>
<reference evidence="2" key="2">
    <citation type="submission" date="2025-09" db="UniProtKB">
        <authorList>
            <consortium name="Ensembl"/>
        </authorList>
    </citation>
    <scope>IDENTIFICATION</scope>
</reference>
<evidence type="ECO:0000256" key="1">
    <source>
        <dbReference type="SAM" id="MobiDB-lite"/>
    </source>
</evidence>
<organism evidence="2 3">
    <name type="scientific">Strix occidentalis caurina</name>
    <name type="common">northern spotted owl</name>
    <dbReference type="NCBI Taxonomy" id="311401"/>
    <lineage>
        <taxon>Eukaryota</taxon>
        <taxon>Metazoa</taxon>
        <taxon>Chordata</taxon>
        <taxon>Craniata</taxon>
        <taxon>Vertebrata</taxon>
        <taxon>Euteleostomi</taxon>
        <taxon>Archelosauria</taxon>
        <taxon>Archosauria</taxon>
        <taxon>Dinosauria</taxon>
        <taxon>Saurischia</taxon>
        <taxon>Theropoda</taxon>
        <taxon>Coelurosauria</taxon>
        <taxon>Aves</taxon>
        <taxon>Neognathae</taxon>
        <taxon>Neoaves</taxon>
        <taxon>Telluraves</taxon>
        <taxon>Strigiformes</taxon>
        <taxon>Strigidae</taxon>
        <taxon>Strix</taxon>
    </lineage>
</organism>
<proteinExistence type="predicted"/>
<dbReference type="Proteomes" id="UP000694551">
    <property type="component" value="Unplaced"/>
</dbReference>
<dbReference type="Ensembl" id="ENSSOCT00000003096.1">
    <property type="protein sequence ID" value="ENSSOCP00000003025.1"/>
    <property type="gene ID" value="ENSSOCG00000002336.1"/>
</dbReference>
<protein>
    <submittedName>
        <fullName evidence="2">Uncharacterized protein</fullName>
    </submittedName>
</protein>
<reference evidence="2" key="1">
    <citation type="submission" date="2025-08" db="UniProtKB">
        <authorList>
            <consortium name="Ensembl"/>
        </authorList>
    </citation>
    <scope>IDENTIFICATION</scope>
</reference>